<dbReference type="Pfam" id="PF00120">
    <property type="entry name" value="Gln-synt_C"/>
    <property type="match status" value="1"/>
</dbReference>
<comment type="similarity">
    <text evidence="3 4">Belongs to the glutamine synthetase family.</text>
</comment>
<dbReference type="InterPro" id="IPR036651">
    <property type="entry name" value="Gln_synt_N_sf"/>
</dbReference>
<organism evidence="6 7">
    <name type="scientific">Aspergillus ruber (strain CBS 135680)</name>
    <dbReference type="NCBI Taxonomy" id="1388766"/>
    <lineage>
        <taxon>Eukaryota</taxon>
        <taxon>Fungi</taxon>
        <taxon>Dikarya</taxon>
        <taxon>Ascomycota</taxon>
        <taxon>Pezizomycotina</taxon>
        <taxon>Eurotiomycetes</taxon>
        <taxon>Eurotiomycetidae</taxon>
        <taxon>Eurotiales</taxon>
        <taxon>Aspergillaceae</taxon>
        <taxon>Aspergillus</taxon>
        <taxon>Aspergillus subgen. Aspergillus</taxon>
    </lineage>
</organism>
<dbReference type="HOGENOM" id="CLU_017290_6_1_1"/>
<dbReference type="OrthoDB" id="3364440at2759"/>
<dbReference type="Gene3D" id="3.30.590.10">
    <property type="entry name" value="Glutamine synthetase/guanido kinase, catalytic domain"/>
    <property type="match status" value="1"/>
</dbReference>
<dbReference type="RefSeq" id="XP_040638899.1">
    <property type="nucleotide sequence ID" value="XM_040785749.1"/>
</dbReference>
<feature type="domain" description="GS catalytic" evidence="5">
    <location>
        <begin position="129"/>
        <end position="467"/>
    </location>
</feature>
<protein>
    <recommendedName>
        <fullName evidence="1">Glutamine synthetase</fullName>
    </recommendedName>
</protein>
<dbReference type="Gene3D" id="3.10.20.70">
    <property type="entry name" value="Glutamine synthetase, N-terminal domain"/>
    <property type="match status" value="1"/>
</dbReference>
<dbReference type="EMBL" id="KK088423">
    <property type="protein sequence ID" value="EYE95211.1"/>
    <property type="molecule type" value="Genomic_DNA"/>
</dbReference>
<evidence type="ECO:0000313" key="6">
    <source>
        <dbReference type="EMBL" id="EYE95211.1"/>
    </source>
</evidence>
<dbReference type="SUPFAM" id="SSF54368">
    <property type="entry name" value="Glutamine synthetase, N-terminal domain"/>
    <property type="match status" value="1"/>
</dbReference>
<keyword evidence="7" id="KW-1185">Reference proteome</keyword>
<evidence type="ECO:0000256" key="3">
    <source>
        <dbReference type="PROSITE-ProRule" id="PRU01331"/>
    </source>
</evidence>
<evidence type="ECO:0000256" key="4">
    <source>
        <dbReference type="RuleBase" id="RU000384"/>
    </source>
</evidence>
<evidence type="ECO:0000256" key="2">
    <source>
        <dbReference type="ARBA" id="ARBA00022598"/>
    </source>
</evidence>
<dbReference type="Proteomes" id="UP000019804">
    <property type="component" value="Unassembled WGS sequence"/>
</dbReference>
<dbReference type="SMART" id="SM01230">
    <property type="entry name" value="Gln-synt_C"/>
    <property type="match status" value="1"/>
</dbReference>
<dbReference type="GO" id="GO:0006542">
    <property type="term" value="P:glutamine biosynthetic process"/>
    <property type="evidence" value="ECO:0007669"/>
    <property type="project" value="InterPro"/>
</dbReference>
<dbReference type="PANTHER" id="PTHR43785:SF2">
    <property type="entry name" value="TYPE-1 GLUTAMINE SYNTHETASE 1"/>
    <property type="match status" value="1"/>
</dbReference>
<dbReference type="STRING" id="1388766.A0A017SEK5"/>
<dbReference type="GeneID" id="63700873"/>
<accession>A0A017SEK5</accession>
<name>A0A017SEK5_ASPRC</name>
<gene>
    <name evidence="6" type="ORF">EURHEDRAFT_500670</name>
</gene>
<sequence>MATQPVYKSPWPLQEPSVSKWMRFLSKNHNVKFIWLQFLPYTANTYTQIVPVAKFTQMVENGRRLSISNEAFFLAPGDCLVDEELAAGSFSLLPDLDTAYCQAHSEGTRAVIQCDCVDSKNGQPIERCARSLTRRLCSRFQSSTGLVPYIGFEVEVVFMKRESDAATYTPISRNHQWSGITQEDSTHLGLIEGCMSALEMVGVTVEHAHAQAAPGQWEFVLSPDWPLPAIDALLKARDTIRIVARSFGVHATWHPRLWPDHPGTGAHVHMSLYDPWKGQEPSRDTHYMKKFQHFMAGVLQHLPAIMAFSLPQEISYERVKPGIWSGGEYACWGRDNKETPLRLIEENHFELRMIDGLANPYLVLSAMLKAGEDGIERQMSLVAGQVETAPAKLPPTKRDDLTLLPKSLQESLEALEIDPILDQYMPNIIGGHPMAMVRTYIAVKREEAEILQKMEPNERRAWLISRY</sequence>
<dbReference type="SUPFAM" id="SSF55931">
    <property type="entry name" value="Glutamine synthetase/guanido kinase"/>
    <property type="match status" value="1"/>
</dbReference>
<dbReference type="AlphaFoldDB" id="A0A017SEK5"/>
<dbReference type="PANTHER" id="PTHR43785">
    <property type="entry name" value="GAMMA-GLUTAMYLPUTRESCINE SYNTHETASE"/>
    <property type="match status" value="1"/>
</dbReference>
<evidence type="ECO:0000256" key="1">
    <source>
        <dbReference type="ARBA" id="ARBA00021364"/>
    </source>
</evidence>
<dbReference type="InterPro" id="IPR014746">
    <property type="entry name" value="Gln_synth/guanido_kin_cat_dom"/>
</dbReference>
<reference evidence="7" key="1">
    <citation type="journal article" date="2014" name="Nat. Commun.">
        <title>Genomic adaptations of the halophilic Dead Sea filamentous fungus Eurotium rubrum.</title>
        <authorList>
            <person name="Kis-Papo T."/>
            <person name="Weig A.R."/>
            <person name="Riley R."/>
            <person name="Persoh D."/>
            <person name="Salamov A."/>
            <person name="Sun H."/>
            <person name="Lipzen A."/>
            <person name="Wasser S.P."/>
            <person name="Rambold G."/>
            <person name="Grigoriev I.V."/>
            <person name="Nevo E."/>
        </authorList>
    </citation>
    <scope>NUCLEOTIDE SEQUENCE [LARGE SCALE GENOMIC DNA]</scope>
    <source>
        <strain evidence="7">CBS 135680</strain>
    </source>
</reference>
<keyword evidence="2" id="KW-0436">Ligase</keyword>
<proteinExistence type="inferred from homology"/>
<dbReference type="PROSITE" id="PS51987">
    <property type="entry name" value="GS_CATALYTIC"/>
    <property type="match status" value="1"/>
</dbReference>
<evidence type="ECO:0000259" key="5">
    <source>
        <dbReference type="PROSITE" id="PS51987"/>
    </source>
</evidence>
<dbReference type="InterPro" id="IPR008146">
    <property type="entry name" value="Gln_synth_cat_dom"/>
</dbReference>
<evidence type="ECO:0000313" key="7">
    <source>
        <dbReference type="Proteomes" id="UP000019804"/>
    </source>
</evidence>
<dbReference type="GO" id="GO:0004356">
    <property type="term" value="F:glutamine synthetase activity"/>
    <property type="evidence" value="ECO:0007669"/>
    <property type="project" value="InterPro"/>
</dbReference>